<dbReference type="InParanoid" id="K3W711"/>
<dbReference type="VEuPathDB" id="FungiDB:PYU1_G000752"/>
<dbReference type="eggNOG" id="ENOG502SFS7">
    <property type="taxonomic scope" value="Eukaryota"/>
</dbReference>
<sequence length="136" mass="15552">MTASLMISCTRDSGSLFTSFEYMRHAKSQCRPSSRLMSSFEKLRPGIRPRFLSQKIEQNEPEKKMPSTAANAKMRSAYAAERLSHHFNAQCAFLVTHGIVSIARNKWFFSCVSLISVSIKSEYTSEWMFSIAIWKP</sequence>
<keyword evidence="2" id="KW-1185">Reference proteome</keyword>
<dbReference type="EMBL" id="GL376620">
    <property type="status" value="NOT_ANNOTATED_CDS"/>
    <property type="molecule type" value="Genomic_DNA"/>
</dbReference>
<dbReference type="Proteomes" id="UP000019132">
    <property type="component" value="Unassembled WGS sequence"/>
</dbReference>
<evidence type="ECO:0000313" key="1">
    <source>
        <dbReference type="EnsemblProtists" id="PYU1_T000752"/>
    </source>
</evidence>
<reference evidence="2" key="2">
    <citation type="submission" date="2010-04" db="EMBL/GenBank/DDBJ databases">
        <authorList>
            <person name="Buell R."/>
            <person name="Hamilton J."/>
            <person name="Hostetler J."/>
        </authorList>
    </citation>
    <scope>NUCLEOTIDE SEQUENCE [LARGE SCALE GENOMIC DNA]</scope>
    <source>
        <strain evidence="2">DAOM:BR144</strain>
    </source>
</reference>
<protein>
    <submittedName>
        <fullName evidence="1">Uncharacterized protein</fullName>
    </submittedName>
</protein>
<dbReference type="AlphaFoldDB" id="K3W711"/>
<accession>K3W711</accession>
<dbReference type="EnsemblProtists" id="PYU1_T000752">
    <property type="protein sequence ID" value="PYU1_T000752"/>
    <property type="gene ID" value="PYU1_G000752"/>
</dbReference>
<reference evidence="2" key="1">
    <citation type="journal article" date="2010" name="Genome Biol.">
        <title>Genome sequence of the necrotrophic plant pathogen Pythium ultimum reveals original pathogenicity mechanisms and effector repertoire.</title>
        <authorList>
            <person name="Levesque C.A."/>
            <person name="Brouwer H."/>
            <person name="Cano L."/>
            <person name="Hamilton J.P."/>
            <person name="Holt C."/>
            <person name="Huitema E."/>
            <person name="Raffaele S."/>
            <person name="Robideau G.P."/>
            <person name="Thines M."/>
            <person name="Win J."/>
            <person name="Zerillo M.M."/>
            <person name="Beakes G.W."/>
            <person name="Boore J.L."/>
            <person name="Busam D."/>
            <person name="Dumas B."/>
            <person name="Ferriera S."/>
            <person name="Fuerstenberg S.I."/>
            <person name="Gachon C.M."/>
            <person name="Gaulin E."/>
            <person name="Govers F."/>
            <person name="Grenville-Briggs L."/>
            <person name="Horner N."/>
            <person name="Hostetler J."/>
            <person name="Jiang R.H."/>
            <person name="Johnson J."/>
            <person name="Krajaejun T."/>
            <person name="Lin H."/>
            <person name="Meijer H.J."/>
            <person name="Moore B."/>
            <person name="Morris P."/>
            <person name="Phuntmart V."/>
            <person name="Puiu D."/>
            <person name="Shetty J."/>
            <person name="Stajich J.E."/>
            <person name="Tripathy S."/>
            <person name="Wawra S."/>
            <person name="van West P."/>
            <person name="Whitty B.R."/>
            <person name="Coutinho P.M."/>
            <person name="Henrissat B."/>
            <person name="Martin F."/>
            <person name="Thomas P.D."/>
            <person name="Tyler B.M."/>
            <person name="De Vries R.P."/>
            <person name="Kamoun S."/>
            <person name="Yandell M."/>
            <person name="Tisserat N."/>
            <person name="Buell C.R."/>
        </authorList>
    </citation>
    <scope>NUCLEOTIDE SEQUENCE</scope>
    <source>
        <strain evidence="2">DAOM:BR144</strain>
    </source>
</reference>
<reference evidence="1" key="3">
    <citation type="submission" date="2015-02" db="UniProtKB">
        <authorList>
            <consortium name="EnsemblProtists"/>
        </authorList>
    </citation>
    <scope>IDENTIFICATION</scope>
    <source>
        <strain evidence="1">DAOM BR144</strain>
    </source>
</reference>
<evidence type="ECO:0000313" key="2">
    <source>
        <dbReference type="Proteomes" id="UP000019132"/>
    </source>
</evidence>
<name>K3W711_GLOUD</name>
<organism evidence="1 2">
    <name type="scientific">Globisporangium ultimum (strain ATCC 200006 / CBS 805.95 / DAOM BR144)</name>
    <name type="common">Pythium ultimum</name>
    <dbReference type="NCBI Taxonomy" id="431595"/>
    <lineage>
        <taxon>Eukaryota</taxon>
        <taxon>Sar</taxon>
        <taxon>Stramenopiles</taxon>
        <taxon>Oomycota</taxon>
        <taxon>Peronosporomycetes</taxon>
        <taxon>Pythiales</taxon>
        <taxon>Pythiaceae</taxon>
        <taxon>Globisporangium</taxon>
    </lineage>
</organism>
<proteinExistence type="predicted"/>
<dbReference type="HOGENOM" id="CLU_1879582_0_0_1"/>